<reference evidence="1 2" key="1">
    <citation type="submission" date="2024-04" db="EMBL/GenBank/DDBJ databases">
        <authorList>
            <person name="Rising A."/>
            <person name="Reimegard J."/>
            <person name="Sonavane S."/>
            <person name="Akerstrom W."/>
            <person name="Nylinder S."/>
            <person name="Hedman E."/>
            <person name="Kallberg Y."/>
        </authorList>
    </citation>
    <scope>NUCLEOTIDE SEQUENCE [LARGE SCALE GENOMIC DNA]</scope>
</reference>
<keyword evidence="2" id="KW-1185">Reference proteome</keyword>
<gene>
    <name evidence="1" type="ORF">LARSCL_LOCUS20345</name>
</gene>
<evidence type="ECO:0000313" key="2">
    <source>
        <dbReference type="Proteomes" id="UP001497382"/>
    </source>
</evidence>
<accession>A0AAV2BNM1</accession>
<sequence>MGLSYSSTEIITIPVSHKKMVLYKLRLGI</sequence>
<organism evidence="1 2">
    <name type="scientific">Larinioides sclopetarius</name>
    <dbReference type="NCBI Taxonomy" id="280406"/>
    <lineage>
        <taxon>Eukaryota</taxon>
        <taxon>Metazoa</taxon>
        <taxon>Ecdysozoa</taxon>
        <taxon>Arthropoda</taxon>
        <taxon>Chelicerata</taxon>
        <taxon>Arachnida</taxon>
        <taxon>Araneae</taxon>
        <taxon>Araneomorphae</taxon>
        <taxon>Entelegynae</taxon>
        <taxon>Araneoidea</taxon>
        <taxon>Araneidae</taxon>
        <taxon>Larinioides</taxon>
    </lineage>
</organism>
<evidence type="ECO:0000313" key="1">
    <source>
        <dbReference type="EMBL" id="CAL1297522.1"/>
    </source>
</evidence>
<name>A0AAV2BNM1_9ARAC</name>
<proteinExistence type="predicted"/>
<comment type="caution">
    <text evidence="1">The sequence shown here is derived from an EMBL/GenBank/DDBJ whole genome shotgun (WGS) entry which is preliminary data.</text>
</comment>
<dbReference type="EMBL" id="CAXIEN010000427">
    <property type="protein sequence ID" value="CAL1297522.1"/>
    <property type="molecule type" value="Genomic_DNA"/>
</dbReference>
<protein>
    <submittedName>
        <fullName evidence="1">Uncharacterized protein</fullName>
    </submittedName>
</protein>
<dbReference type="Proteomes" id="UP001497382">
    <property type="component" value="Unassembled WGS sequence"/>
</dbReference>
<dbReference type="AlphaFoldDB" id="A0AAV2BNM1"/>